<dbReference type="SUPFAM" id="SSF53187">
    <property type="entry name" value="Zn-dependent exopeptidases"/>
    <property type="match status" value="1"/>
</dbReference>
<dbReference type="SMART" id="SM00631">
    <property type="entry name" value="Zn_pept"/>
    <property type="match status" value="1"/>
</dbReference>
<dbReference type="PROSITE" id="PS52035">
    <property type="entry name" value="PEPTIDASE_M14"/>
    <property type="match status" value="1"/>
</dbReference>
<comment type="similarity">
    <text evidence="2 14">Belongs to the peptidase M14 family.</text>
</comment>
<keyword evidence="8" id="KW-0862">Zinc</keyword>
<accession>A0A7J5XHZ2</accession>
<dbReference type="GO" id="GO:0008270">
    <property type="term" value="F:zinc ion binding"/>
    <property type="evidence" value="ECO:0007669"/>
    <property type="project" value="InterPro"/>
</dbReference>
<dbReference type="GO" id="GO:0004181">
    <property type="term" value="F:metallocarboxypeptidase activity"/>
    <property type="evidence" value="ECO:0007669"/>
    <property type="project" value="UniProtKB-EC"/>
</dbReference>
<organism evidence="17 18">
    <name type="scientific">Dissostichus mawsoni</name>
    <name type="common">Antarctic cod</name>
    <dbReference type="NCBI Taxonomy" id="36200"/>
    <lineage>
        <taxon>Eukaryota</taxon>
        <taxon>Metazoa</taxon>
        <taxon>Chordata</taxon>
        <taxon>Craniata</taxon>
        <taxon>Vertebrata</taxon>
        <taxon>Euteleostomi</taxon>
        <taxon>Actinopterygii</taxon>
        <taxon>Neopterygii</taxon>
        <taxon>Teleostei</taxon>
        <taxon>Neoteleostei</taxon>
        <taxon>Acanthomorphata</taxon>
        <taxon>Eupercaria</taxon>
        <taxon>Perciformes</taxon>
        <taxon>Notothenioidei</taxon>
        <taxon>Nototheniidae</taxon>
        <taxon>Dissostichus</taxon>
    </lineage>
</organism>
<name>A0A7J5XHZ2_DISMA</name>
<evidence type="ECO:0000256" key="2">
    <source>
        <dbReference type="ARBA" id="ARBA00005988"/>
    </source>
</evidence>
<sequence>MKVLLLLGLVAFASADNTRFEGEKVFRLKPVLDEHVTLIKDLANSIEVDFWRPENAELVTIDIDVDIHVPAMYLDIVQSWINSMASSNSELISKQTIGNSYEGRPMTLLKLGKKSSSVKPAIFMDCGIHARDLLNEMDVYVLPVLNVDGSDTHKSNRMWRKTRSRKSGSSCIGADPNRNFNAGWCTESEIEAKNVADFIRRNKSTIKAYITVHSYSQLLLPYAYTFELAATHSELMKVAEGASAALRSLYGTRYTSGPAAATIYPAAGGSDDWAYDLGVKYSYTFELRDTGRYGFLLPESQIKPTCEETMLAVKYIAAYVQKNLY</sequence>
<dbReference type="SUPFAM" id="SSF54897">
    <property type="entry name" value="Protease propeptides/inhibitors"/>
    <property type="match status" value="1"/>
</dbReference>
<comment type="catalytic activity">
    <reaction evidence="10">
        <text>Preferential release of a C-terminal lysine or arginine amino acid.</text>
        <dbReference type="EC" id="3.4.17.2"/>
    </reaction>
</comment>
<keyword evidence="3" id="KW-0121">Carboxypeptidase</keyword>
<dbReference type="GO" id="GO:0006508">
    <property type="term" value="P:proteolysis"/>
    <property type="evidence" value="ECO:0007669"/>
    <property type="project" value="UniProtKB-KW"/>
</dbReference>
<dbReference type="PRINTS" id="PR00765">
    <property type="entry name" value="CRBOXYPTASEA"/>
</dbReference>
<evidence type="ECO:0000259" key="16">
    <source>
        <dbReference type="PROSITE" id="PS52035"/>
    </source>
</evidence>
<comment type="caution">
    <text evidence="17">The sequence shown here is derived from an EMBL/GenBank/DDBJ whole genome shotgun (WGS) entry which is preliminary data.</text>
</comment>
<evidence type="ECO:0000256" key="9">
    <source>
        <dbReference type="ARBA" id="ARBA00023049"/>
    </source>
</evidence>
<evidence type="ECO:0000256" key="14">
    <source>
        <dbReference type="PROSITE-ProRule" id="PRU01379"/>
    </source>
</evidence>
<evidence type="ECO:0000256" key="6">
    <source>
        <dbReference type="ARBA" id="ARBA00022729"/>
    </source>
</evidence>
<evidence type="ECO:0000256" key="13">
    <source>
        <dbReference type="ARBA" id="ARBA00039334"/>
    </source>
</evidence>
<evidence type="ECO:0000256" key="4">
    <source>
        <dbReference type="ARBA" id="ARBA00022670"/>
    </source>
</evidence>
<evidence type="ECO:0000256" key="15">
    <source>
        <dbReference type="SAM" id="SignalP"/>
    </source>
</evidence>
<dbReference type="Pfam" id="PF02244">
    <property type="entry name" value="Propep_M14"/>
    <property type="match status" value="1"/>
</dbReference>
<feature type="active site" description="Proton donor/acceptor" evidence="14">
    <location>
        <position position="286"/>
    </location>
</feature>
<reference evidence="17 18" key="1">
    <citation type="submission" date="2020-03" db="EMBL/GenBank/DDBJ databases">
        <title>Dissostichus mawsoni Genome sequencing and assembly.</title>
        <authorList>
            <person name="Park H."/>
        </authorList>
    </citation>
    <scope>NUCLEOTIDE SEQUENCE [LARGE SCALE GENOMIC DNA]</scope>
    <source>
        <strain evidence="17">DM0001</strain>
        <tissue evidence="17">Muscle</tissue>
    </source>
</reference>
<feature type="signal peptide" evidence="15">
    <location>
        <begin position="1"/>
        <end position="15"/>
    </location>
</feature>
<gene>
    <name evidence="17" type="ORF">F7725_029148</name>
</gene>
<dbReference type="PANTHER" id="PTHR11705">
    <property type="entry name" value="PROTEASE FAMILY M14 CARBOXYPEPTIDASE A,B"/>
    <property type="match status" value="1"/>
</dbReference>
<evidence type="ECO:0000313" key="18">
    <source>
        <dbReference type="Proteomes" id="UP000518266"/>
    </source>
</evidence>
<comment type="cofactor">
    <cofactor evidence="1">
        <name>Zn(2+)</name>
        <dbReference type="ChEBI" id="CHEBI:29105"/>
    </cofactor>
</comment>
<keyword evidence="4" id="KW-0645">Protease</keyword>
<comment type="subcellular location">
    <subcellularLocation>
        <location evidence="11">Zymogen granule lumen</location>
    </subcellularLocation>
</comment>
<dbReference type="OrthoDB" id="3626597at2759"/>
<dbReference type="PANTHER" id="PTHR11705:SF20">
    <property type="entry name" value="CARBOXYPEPTIDASE B"/>
    <property type="match status" value="1"/>
</dbReference>
<dbReference type="InterPro" id="IPR003146">
    <property type="entry name" value="M14A_act_pep"/>
</dbReference>
<evidence type="ECO:0000256" key="12">
    <source>
        <dbReference type="ARBA" id="ARBA00039143"/>
    </source>
</evidence>
<evidence type="ECO:0000313" key="17">
    <source>
        <dbReference type="EMBL" id="KAF3836590.1"/>
    </source>
</evidence>
<keyword evidence="18" id="KW-1185">Reference proteome</keyword>
<evidence type="ECO:0000256" key="7">
    <source>
        <dbReference type="ARBA" id="ARBA00022801"/>
    </source>
</evidence>
<evidence type="ECO:0000256" key="3">
    <source>
        <dbReference type="ARBA" id="ARBA00022645"/>
    </source>
</evidence>
<dbReference type="Pfam" id="PF00246">
    <property type="entry name" value="Peptidase_M14"/>
    <property type="match status" value="1"/>
</dbReference>
<keyword evidence="6 15" id="KW-0732">Signal</keyword>
<feature type="chain" id="PRO_5029557689" description="Carboxypeptidase B" evidence="15">
    <location>
        <begin position="16"/>
        <end position="325"/>
    </location>
</feature>
<keyword evidence="7" id="KW-0378">Hydrolase</keyword>
<dbReference type="Proteomes" id="UP000518266">
    <property type="component" value="Unassembled WGS sequence"/>
</dbReference>
<proteinExistence type="inferred from homology"/>
<dbReference type="InterPro" id="IPR000834">
    <property type="entry name" value="Peptidase_M14"/>
</dbReference>
<dbReference type="FunFam" id="3.40.630.10:FF:000084">
    <property type="entry name" value="Carboxypeptidase B2"/>
    <property type="match status" value="1"/>
</dbReference>
<keyword evidence="5" id="KW-0479">Metal-binding</keyword>
<evidence type="ECO:0000256" key="8">
    <source>
        <dbReference type="ARBA" id="ARBA00022833"/>
    </source>
</evidence>
<dbReference type="GO" id="GO:0005615">
    <property type="term" value="C:extracellular space"/>
    <property type="evidence" value="ECO:0007669"/>
    <property type="project" value="TreeGrafter"/>
</dbReference>
<protein>
    <recommendedName>
        <fullName evidence="13">Carboxypeptidase B</fullName>
        <ecNumber evidence="12">3.4.17.2</ecNumber>
    </recommendedName>
</protein>
<dbReference type="EC" id="3.4.17.2" evidence="12"/>
<evidence type="ECO:0000256" key="5">
    <source>
        <dbReference type="ARBA" id="ARBA00022723"/>
    </source>
</evidence>
<evidence type="ECO:0000256" key="11">
    <source>
        <dbReference type="ARBA" id="ARBA00037795"/>
    </source>
</evidence>
<feature type="domain" description="Peptidase M14" evidence="16">
    <location>
        <begin position="69"/>
        <end position="320"/>
    </location>
</feature>
<dbReference type="AlphaFoldDB" id="A0A7J5XHZ2"/>
<evidence type="ECO:0000256" key="10">
    <source>
        <dbReference type="ARBA" id="ARBA00036114"/>
    </source>
</evidence>
<keyword evidence="9" id="KW-0482">Metalloprotease</keyword>
<dbReference type="Gene3D" id="3.40.630.10">
    <property type="entry name" value="Zn peptidases"/>
    <property type="match status" value="1"/>
</dbReference>
<dbReference type="EMBL" id="JAAKFY010000024">
    <property type="protein sequence ID" value="KAF3836590.1"/>
    <property type="molecule type" value="Genomic_DNA"/>
</dbReference>
<evidence type="ECO:0000256" key="1">
    <source>
        <dbReference type="ARBA" id="ARBA00001947"/>
    </source>
</evidence>